<dbReference type="Pfam" id="PF13424">
    <property type="entry name" value="TPR_12"/>
    <property type="match status" value="2"/>
</dbReference>
<sequence>MLDSPQDFGDISTNETSVSSTKSDVDADFESDIKILMDYSLIATGEDAMVFTMHRLVQQIVRTWLEGRGEQEKWKECFISNLNQEFPSGEYETWETCRPLFPHVKSAMSHRPKSQHSLKDWADLLFKGAWYARACGHISESKHMASMSREGRTSSGNVEAEDLSYIHGTWGLGVVHLEAGEWAEAEQLFLLALEYLRTTLGGVDHPETLIVMDYLAITYTFQGRWDEAVQLVVKVVTTRKTVLGAEHRDTLSSTSSLAVLYMFQGRYDEAERLHLQAMEAYKTKLGMDHPRTMLSMNNLAATLSEQGRLDEAEQLQLQVTETRKTKLGMEHPDTLSSMGVLASILWRQSRWHEAEQLEVHVMEARKTKLGVDHPYTLLSMAILARAWDSMGRKAEAIDLLTACVIREQRVLGPSHPDTLHDSETLLEWKTEFADSNVRS</sequence>
<accession>A0A9W9UKB8</accession>
<proteinExistence type="predicted"/>
<name>A0A9W9UKB8_PENBR</name>
<feature type="region of interest" description="Disordered" evidence="1">
    <location>
        <begin position="1"/>
        <end position="23"/>
    </location>
</feature>
<comment type="caution">
    <text evidence="2">The sequence shown here is derived from an EMBL/GenBank/DDBJ whole genome shotgun (WGS) entry which is preliminary data.</text>
</comment>
<dbReference type="InterPro" id="IPR011990">
    <property type="entry name" value="TPR-like_helical_dom_sf"/>
</dbReference>
<protein>
    <recommendedName>
        <fullName evidence="4">Kinesin light chain</fullName>
    </recommendedName>
</protein>
<dbReference type="PRINTS" id="PR00381">
    <property type="entry name" value="KINESINLIGHT"/>
</dbReference>
<dbReference type="SUPFAM" id="SSF48452">
    <property type="entry name" value="TPR-like"/>
    <property type="match status" value="2"/>
</dbReference>
<dbReference type="Pfam" id="PF13374">
    <property type="entry name" value="TPR_10"/>
    <property type="match status" value="2"/>
</dbReference>
<dbReference type="AlphaFoldDB" id="A0A9W9UKB8"/>
<dbReference type="InterPro" id="IPR053137">
    <property type="entry name" value="NLR-like"/>
</dbReference>
<dbReference type="PANTHER" id="PTHR46082:SF11">
    <property type="entry name" value="AAA+ ATPASE DOMAIN-CONTAINING PROTEIN-RELATED"/>
    <property type="match status" value="1"/>
</dbReference>
<reference evidence="2" key="2">
    <citation type="journal article" date="2023" name="IMA Fungus">
        <title>Comparative genomic study of the Penicillium genus elucidates a diverse pangenome and 15 lateral gene transfer events.</title>
        <authorList>
            <person name="Petersen C."/>
            <person name="Sorensen T."/>
            <person name="Nielsen M.R."/>
            <person name="Sondergaard T.E."/>
            <person name="Sorensen J.L."/>
            <person name="Fitzpatrick D.A."/>
            <person name="Frisvad J.C."/>
            <person name="Nielsen K.L."/>
        </authorList>
    </citation>
    <scope>NUCLEOTIDE SEQUENCE</scope>
    <source>
        <strain evidence="2">IBT 35673</strain>
    </source>
</reference>
<evidence type="ECO:0000313" key="2">
    <source>
        <dbReference type="EMBL" id="KAJ5345626.1"/>
    </source>
</evidence>
<evidence type="ECO:0000256" key="1">
    <source>
        <dbReference type="SAM" id="MobiDB-lite"/>
    </source>
</evidence>
<dbReference type="PANTHER" id="PTHR46082">
    <property type="entry name" value="ATP/GTP-BINDING PROTEIN-RELATED"/>
    <property type="match status" value="1"/>
</dbReference>
<feature type="compositionally biased region" description="Polar residues" evidence="1">
    <location>
        <begin position="11"/>
        <end position="22"/>
    </location>
</feature>
<dbReference type="Gene3D" id="1.25.40.10">
    <property type="entry name" value="Tetratricopeptide repeat domain"/>
    <property type="match status" value="2"/>
</dbReference>
<organism evidence="2 3">
    <name type="scientific">Penicillium brevicompactum</name>
    <dbReference type="NCBI Taxonomy" id="5074"/>
    <lineage>
        <taxon>Eukaryota</taxon>
        <taxon>Fungi</taxon>
        <taxon>Dikarya</taxon>
        <taxon>Ascomycota</taxon>
        <taxon>Pezizomycotina</taxon>
        <taxon>Eurotiomycetes</taxon>
        <taxon>Eurotiomycetidae</taxon>
        <taxon>Eurotiales</taxon>
        <taxon>Aspergillaceae</taxon>
        <taxon>Penicillium</taxon>
    </lineage>
</organism>
<reference evidence="2" key="1">
    <citation type="submission" date="2022-12" db="EMBL/GenBank/DDBJ databases">
        <authorList>
            <person name="Petersen C."/>
        </authorList>
    </citation>
    <scope>NUCLEOTIDE SEQUENCE</scope>
    <source>
        <strain evidence="2">IBT 35673</strain>
    </source>
</reference>
<gene>
    <name evidence="2" type="ORF">N7452_003630</name>
</gene>
<evidence type="ECO:0000313" key="3">
    <source>
        <dbReference type="Proteomes" id="UP001147695"/>
    </source>
</evidence>
<evidence type="ECO:0008006" key="4">
    <source>
        <dbReference type="Google" id="ProtNLM"/>
    </source>
</evidence>
<dbReference type="Proteomes" id="UP001147695">
    <property type="component" value="Unassembled WGS sequence"/>
</dbReference>
<dbReference type="EMBL" id="JAPZBQ010000002">
    <property type="protein sequence ID" value="KAJ5345626.1"/>
    <property type="molecule type" value="Genomic_DNA"/>
</dbReference>